<keyword evidence="3" id="KW-1185">Reference proteome</keyword>
<protein>
    <submittedName>
        <fullName evidence="2">Uncharacterized protein</fullName>
    </submittedName>
</protein>
<dbReference type="AlphaFoldDB" id="A0A4V6QDB7"/>
<dbReference type="RefSeq" id="WP_166669995.1">
    <property type="nucleotide sequence ID" value="NZ_SORI01000003.1"/>
</dbReference>
<sequence length="54" mass="5834">MTKLTVFTNSHFNGGFFQFAFTGGLWLYCATGPAFRRDPSSASSYPHSPGATQA</sequence>
<evidence type="ECO:0000313" key="2">
    <source>
        <dbReference type="EMBL" id="TDY62971.1"/>
    </source>
</evidence>
<evidence type="ECO:0000313" key="3">
    <source>
        <dbReference type="Proteomes" id="UP000295066"/>
    </source>
</evidence>
<dbReference type="Proteomes" id="UP000295066">
    <property type="component" value="Unassembled WGS sequence"/>
</dbReference>
<evidence type="ECO:0000256" key="1">
    <source>
        <dbReference type="SAM" id="Phobius"/>
    </source>
</evidence>
<keyword evidence="1" id="KW-1133">Transmembrane helix</keyword>
<name>A0A4V6QDB7_9BACT</name>
<comment type="caution">
    <text evidence="2">The sequence shown here is derived from an EMBL/GenBank/DDBJ whole genome shotgun (WGS) entry which is preliminary data.</text>
</comment>
<reference evidence="2 3" key="1">
    <citation type="submission" date="2019-03" db="EMBL/GenBank/DDBJ databases">
        <title>Genomic Encyclopedia of Type Strains, Phase IV (KMG-IV): sequencing the most valuable type-strain genomes for metagenomic binning, comparative biology and taxonomic classification.</title>
        <authorList>
            <person name="Goeker M."/>
        </authorList>
    </citation>
    <scope>NUCLEOTIDE SEQUENCE [LARGE SCALE GENOMIC DNA]</scope>
    <source>
        <strain evidence="2 3">DSM 25964</strain>
    </source>
</reference>
<dbReference type="EMBL" id="SORI01000003">
    <property type="protein sequence ID" value="TDY62971.1"/>
    <property type="molecule type" value="Genomic_DNA"/>
</dbReference>
<organism evidence="2 3">
    <name type="scientific">Aminivibrio pyruvatiphilus</name>
    <dbReference type="NCBI Taxonomy" id="1005740"/>
    <lineage>
        <taxon>Bacteria</taxon>
        <taxon>Thermotogati</taxon>
        <taxon>Synergistota</taxon>
        <taxon>Synergistia</taxon>
        <taxon>Synergistales</taxon>
        <taxon>Aminobacteriaceae</taxon>
        <taxon>Aminivibrio</taxon>
    </lineage>
</organism>
<accession>A0A4V6QDB7</accession>
<feature type="transmembrane region" description="Helical" evidence="1">
    <location>
        <begin position="16"/>
        <end position="35"/>
    </location>
</feature>
<gene>
    <name evidence="2" type="ORF">C8D99_103191</name>
</gene>
<keyword evidence="1" id="KW-0812">Transmembrane</keyword>
<proteinExistence type="predicted"/>
<keyword evidence="1" id="KW-0472">Membrane</keyword>